<dbReference type="Pfam" id="PF21884">
    <property type="entry name" value="ZUO1-like_ZHD"/>
    <property type="match status" value="1"/>
</dbReference>
<dbReference type="PANTHER" id="PTHR44029:SF1">
    <property type="entry name" value="DNAJ HOMOLOG SUBFAMILY C MEMBER 21"/>
    <property type="match status" value="1"/>
</dbReference>
<dbReference type="Gene3D" id="1.10.287.110">
    <property type="entry name" value="DnaJ domain"/>
    <property type="match status" value="1"/>
</dbReference>
<evidence type="ECO:0000259" key="7">
    <source>
        <dbReference type="PROSITE" id="PS50157"/>
    </source>
</evidence>
<dbReference type="InterPro" id="IPR036869">
    <property type="entry name" value="J_dom_sf"/>
</dbReference>
<evidence type="ECO:0000256" key="2">
    <source>
        <dbReference type="ARBA" id="ARBA00022771"/>
    </source>
</evidence>
<dbReference type="CDD" id="cd06257">
    <property type="entry name" value="DnaJ"/>
    <property type="match status" value="1"/>
</dbReference>
<dbReference type="InterPro" id="IPR022755">
    <property type="entry name" value="Znf_C2H2_jaz"/>
</dbReference>
<dbReference type="EMBL" id="JAESVG020000007">
    <property type="protein sequence ID" value="KAG8626042.1"/>
    <property type="molecule type" value="Genomic_DNA"/>
</dbReference>
<feature type="domain" description="C2H2-type" evidence="7">
    <location>
        <begin position="502"/>
        <end position="531"/>
    </location>
</feature>
<feature type="region of interest" description="Disordered" evidence="5">
    <location>
        <begin position="329"/>
        <end position="501"/>
    </location>
</feature>
<dbReference type="SMART" id="SM00451">
    <property type="entry name" value="ZnF_U1"/>
    <property type="match status" value="1"/>
</dbReference>
<feature type="domain" description="C2H2-type" evidence="7">
    <location>
        <begin position="314"/>
        <end position="338"/>
    </location>
</feature>
<dbReference type="PRINTS" id="PR00625">
    <property type="entry name" value="JDOMAIN"/>
</dbReference>
<feature type="compositionally biased region" description="Acidic residues" evidence="5">
    <location>
        <begin position="407"/>
        <end position="416"/>
    </location>
</feature>
<keyword evidence="1" id="KW-0479">Metal-binding</keyword>
<dbReference type="OrthoDB" id="5894at2759"/>
<dbReference type="InterPro" id="IPR018253">
    <property type="entry name" value="DnaJ_domain_CS"/>
</dbReference>
<dbReference type="InterPro" id="IPR003604">
    <property type="entry name" value="Matrin/U1-like-C_Znf_C2H2"/>
</dbReference>
<evidence type="ECO:0000256" key="4">
    <source>
        <dbReference type="PROSITE-ProRule" id="PRU00042"/>
    </source>
</evidence>
<evidence type="ECO:0000313" key="8">
    <source>
        <dbReference type="EMBL" id="KAG8626042.1"/>
    </source>
</evidence>
<dbReference type="InterPro" id="IPR013087">
    <property type="entry name" value="Znf_C2H2_type"/>
</dbReference>
<accession>A0A8K0PEY3</accession>
<dbReference type="PROSITE" id="PS50157">
    <property type="entry name" value="ZINC_FINGER_C2H2_2"/>
    <property type="match status" value="2"/>
</dbReference>
<organism evidence="8 9">
    <name type="scientific">Elsinoe batatas</name>
    <dbReference type="NCBI Taxonomy" id="2601811"/>
    <lineage>
        <taxon>Eukaryota</taxon>
        <taxon>Fungi</taxon>
        <taxon>Dikarya</taxon>
        <taxon>Ascomycota</taxon>
        <taxon>Pezizomycotina</taxon>
        <taxon>Dothideomycetes</taxon>
        <taxon>Dothideomycetidae</taxon>
        <taxon>Myriangiales</taxon>
        <taxon>Elsinoaceae</taxon>
        <taxon>Elsinoe</taxon>
    </lineage>
</organism>
<feature type="compositionally biased region" description="Basic residues" evidence="5">
    <location>
        <begin position="475"/>
        <end position="488"/>
    </location>
</feature>
<sequence length="545" mass="60907">MGASQSTSTPSSAPSSEVKTSYYTLLSIERNATEDEIKKAYRRKALELHPDRNYNNVEAATALFAEVQTAYEILSDPQERAWYDSHESAILRGDDDVGGEGGGGEVFEGNLKVTTADDIARMVRKFNSGVEFTDAPSGFFGFLRETFEHLAKEEEVAVQWDGGESVDYPSFGHKADDYEDVVKPFYAVWGGFGTRKSFKWKDRYRLSEAPDRRYRRAMEKENQKAREEGIREFNDAVRSLVAFVRKRDPRYVPTQQSEAERQKVLRDAANAQKARARKENEEKLKQAVPEWAQVAVKDELEGEIEDSESEEEHFECVACRKTFKSEKQFEAHERSKKHQKAVQGLKAKMRKENKHLNLDDDDLDMETSTPGSEEPDDFDDPETEPLTEQQDENVDLAQEVNGLEVDDRSDSDEAEEPPPPMKSPQSGSEEEDSSQDSDYAPASTIADRLTSNPSSDPTSATPIDSDDDFAPRPAQPKKGKAALKRAKRAAAAQTTEQQDNKFQCAVCAASFPSKTRMFQHIKDFGHAALKPAGGGGGGKGKKGKR</sequence>
<evidence type="ECO:0008006" key="10">
    <source>
        <dbReference type="Google" id="ProtNLM"/>
    </source>
</evidence>
<keyword evidence="9" id="KW-1185">Reference proteome</keyword>
<dbReference type="GO" id="GO:0005737">
    <property type="term" value="C:cytoplasm"/>
    <property type="evidence" value="ECO:0007669"/>
    <property type="project" value="TreeGrafter"/>
</dbReference>
<dbReference type="Pfam" id="PF00226">
    <property type="entry name" value="DnaJ"/>
    <property type="match status" value="1"/>
</dbReference>
<dbReference type="Gene3D" id="3.30.160.60">
    <property type="entry name" value="Classic Zinc Finger"/>
    <property type="match status" value="1"/>
</dbReference>
<evidence type="ECO:0000256" key="5">
    <source>
        <dbReference type="SAM" id="MobiDB-lite"/>
    </source>
</evidence>
<feature type="domain" description="J" evidence="6">
    <location>
        <begin position="21"/>
        <end position="87"/>
    </location>
</feature>
<dbReference type="Pfam" id="PF12171">
    <property type="entry name" value="zf-C2H2_jaz"/>
    <property type="match status" value="1"/>
</dbReference>
<gene>
    <name evidence="8" type="ORF">KVT40_006443</name>
</gene>
<name>A0A8K0PEY3_9PEZI</name>
<dbReference type="PROSITE" id="PS00636">
    <property type="entry name" value="DNAJ_1"/>
    <property type="match status" value="1"/>
</dbReference>
<dbReference type="InterPro" id="IPR054076">
    <property type="entry name" value="ZUO1-like_ZHD"/>
</dbReference>
<keyword evidence="2 4" id="KW-0863">Zinc-finger</keyword>
<dbReference type="GO" id="GO:0008270">
    <property type="term" value="F:zinc ion binding"/>
    <property type="evidence" value="ECO:0007669"/>
    <property type="project" value="UniProtKB-KW"/>
</dbReference>
<evidence type="ECO:0000259" key="6">
    <source>
        <dbReference type="PROSITE" id="PS50076"/>
    </source>
</evidence>
<feature type="compositionally biased region" description="Acidic residues" evidence="5">
    <location>
        <begin position="373"/>
        <end position="394"/>
    </location>
</feature>
<dbReference type="SMART" id="SM00355">
    <property type="entry name" value="ZnF_C2H2"/>
    <property type="match status" value="2"/>
</dbReference>
<dbReference type="SUPFAM" id="SSF46565">
    <property type="entry name" value="Chaperone J-domain"/>
    <property type="match status" value="1"/>
</dbReference>
<dbReference type="InterPro" id="IPR036236">
    <property type="entry name" value="Znf_C2H2_sf"/>
</dbReference>
<feature type="region of interest" description="Disordered" evidence="5">
    <location>
        <begin position="252"/>
        <end position="284"/>
    </location>
</feature>
<dbReference type="InterPro" id="IPR051964">
    <property type="entry name" value="Chaperone_stress_response"/>
</dbReference>
<keyword evidence="3" id="KW-0862">Zinc</keyword>
<dbReference type="PANTHER" id="PTHR44029">
    <property type="entry name" value="DNAJ HOMOLOG SUBFAMILY C MEMBER 21"/>
    <property type="match status" value="1"/>
</dbReference>
<dbReference type="SUPFAM" id="SSF57667">
    <property type="entry name" value="beta-beta-alpha zinc fingers"/>
    <property type="match status" value="1"/>
</dbReference>
<evidence type="ECO:0000313" key="9">
    <source>
        <dbReference type="Proteomes" id="UP000809789"/>
    </source>
</evidence>
<evidence type="ECO:0000256" key="3">
    <source>
        <dbReference type="ARBA" id="ARBA00022833"/>
    </source>
</evidence>
<feature type="compositionally biased region" description="Polar residues" evidence="5">
    <location>
        <begin position="449"/>
        <end position="462"/>
    </location>
</feature>
<dbReference type="InterPro" id="IPR001623">
    <property type="entry name" value="DnaJ_domain"/>
</dbReference>
<protein>
    <recommendedName>
        <fullName evidence="10">DnaJ-domain-containing protein</fullName>
    </recommendedName>
</protein>
<comment type="caution">
    <text evidence="8">The sequence shown here is derived from an EMBL/GenBank/DDBJ whole genome shotgun (WGS) entry which is preliminary data.</text>
</comment>
<dbReference type="Proteomes" id="UP000809789">
    <property type="component" value="Unassembled WGS sequence"/>
</dbReference>
<evidence type="ECO:0000256" key="1">
    <source>
        <dbReference type="ARBA" id="ARBA00022723"/>
    </source>
</evidence>
<dbReference type="AlphaFoldDB" id="A0A8K0PEY3"/>
<dbReference type="SMART" id="SM00271">
    <property type="entry name" value="DnaJ"/>
    <property type="match status" value="1"/>
</dbReference>
<dbReference type="PROSITE" id="PS50076">
    <property type="entry name" value="DNAJ_2"/>
    <property type="match status" value="1"/>
</dbReference>
<dbReference type="PROSITE" id="PS00028">
    <property type="entry name" value="ZINC_FINGER_C2H2_1"/>
    <property type="match status" value="2"/>
</dbReference>
<proteinExistence type="predicted"/>
<dbReference type="GO" id="GO:0003676">
    <property type="term" value="F:nucleic acid binding"/>
    <property type="evidence" value="ECO:0007669"/>
    <property type="project" value="InterPro"/>
</dbReference>
<reference evidence="8" key="1">
    <citation type="submission" date="2021-07" db="EMBL/GenBank/DDBJ databases">
        <title>Elsinoe batatas strain:CRI-CJ2 Genome sequencing and assembly.</title>
        <authorList>
            <person name="Huang L."/>
        </authorList>
    </citation>
    <scope>NUCLEOTIDE SEQUENCE</scope>
    <source>
        <strain evidence="8">CRI-CJ2</strain>
    </source>
</reference>